<protein>
    <submittedName>
        <fullName evidence="1">Uncharacterized protein</fullName>
    </submittedName>
</protein>
<dbReference type="AlphaFoldDB" id="A0A444MMC1"/>
<sequence>MKTIRFNFNHPVNGNAIFTPVNCVGGACFRMKVQSSKGDLLEIPVTECNAGKWRLILDWEYDGRMFSHQEDFEVAAGKAIS</sequence>
<evidence type="ECO:0000313" key="2">
    <source>
        <dbReference type="Proteomes" id="UP000286701"/>
    </source>
</evidence>
<name>A0A444MMC1_9SPHI</name>
<reference evidence="1 2" key="1">
    <citation type="submission" date="2019-01" db="EMBL/GenBank/DDBJ databases">
        <title>Mucilaginibacter antarcticum sp. nov., isolated from antarctic soil.</title>
        <authorList>
            <person name="Yan Y.-Q."/>
            <person name="Du Z.-J."/>
        </authorList>
    </citation>
    <scope>NUCLEOTIDE SEQUENCE [LARGE SCALE GENOMIC DNA]</scope>
    <source>
        <strain evidence="1 2">F01003</strain>
    </source>
</reference>
<dbReference type="Proteomes" id="UP000286701">
    <property type="component" value="Unassembled WGS sequence"/>
</dbReference>
<dbReference type="RefSeq" id="WP_128534255.1">
    <property type="nucleotide sequence ID" value="NZ_SBIW01000006.1"/>
</dbReference>
<gene>
    <name evidence="1" type="ORF">EPL05_12220</name>
</gene>
<comment type="caution">
    <text evidence="1">The sequence shown here is derived from an EMBL/GenBank/DDBJ whole genome shotgun (WGS) entry which is preliminary data.</text>
</comment>
<dbReference type="EMBL" id="SBIW01000006">
    <property type="protein sequence ID" value="RWY50836.1"/>
    <property type="molecule type" value="Genomic_DNA"/>
</dbReference>
<accession>A0A444MMC1</accession>
<dbReference type="PROSITE" id="PS51257">
    <property type="entry name" value="PROKAR_LIPOPROTEIN"/>
    <property type="match status" value="1"/>
</dbReference>
<organism evidence="1 2">
    <name type="scientific">Mucilaginibacter gilvus</name>
    <dbReference type="NCBI Taxonomy" id="2305909"/>
    <lineage>
        <taxon>Bacteria</taxon>
        <taxon>Pseudomonadati</taxon>
        <taxon>Bacteroidota</taxon>
        <taxon>Sphingobacteriia</taxon>
        <taxon>Sphingobacteriales</taxon>
        <taxon>Sphingobacteriaceae</taxon>
        <taxon>Mucilaginibacter</taxon>
    </lineage>
</organism>
<keyword evidence="2" id="KW-1185">Reference proteome</keyword>
<dbReference type="OrthoDB" id="769196at2"/>
<evidence type="ECO:0000313" key="1">
    <source>
        <dbReference type="EMBL" id="RWY50836.1"/>
    </source>
</evidence>
<proteinExistence type="predicted"/>